<dbReference type="Proteomes" id="UP000183190">
    <property type="component" value="Unassembled WGS sequence"/>
</dbReference>
<keyword evidence="2" id="KW-0808">Transferase</keyword>
<organism evidence="2 3">
    <name type="scientific">Ruminococcus flavefaciens</name>
    <dbReference type="NCBI Taxonomy" id="1265"/>
    <lineage>
        <taxon>Bacteria</taxon>
        <taxon>Bacillati</taxon>
        <taxon>Bacillota</taxon>
        <taxon>Clostridia</taxon>
        <taxon>Eubacteriales</taxon>
        <taxon>Oscillospiraceae</taxon>
        <taxon>Ruminococcus</taxon>
    </lineage>
</organism>
<dbReference type="RefSeq" id="WP_074714364.1">
    <property type="nucleotide sequence ID" value="NZ_FNWV01000001.1"/>
</dbReference>
<dbReference type="Gene3D" id="3.40.50.300">
    <property type="entry name" value="P-loop containing nucleotide triphosphate hydrolases"/>
    <property type="match status" value="1"/>
</dbReference>
<dbReference type="EMBL" id="FNWV01000001">
    <property type="protein sequence ID" value="SEH41970.1"/>
    <property type="molecule type" value="Genomic_DNA"/>
</dbReference>
<evidence type="ECO:0000256" key="1">
    <source>
        <dbReference type="SAM" id="Coils"/>
    </source>
</evidence>
<evidence type="ECO:0000313" key="3">
    <source>
        <dbReference type="Proteomes" id="UP000183190"/>
    </source>
</evidence>
<sequence length="208" mass="23709">MKKTIITIERQYGSGGSIIGKLAADKLGINCYNRQILEMTAQRCGIAPEYLENAEENVPTSFLYSLLLSANPARTMEENLPLSDKVFLMESRIINEIAENEKSFVLVGRCGNYILEEKGCFSVYIYADSESRIKRAIEEYDVSENKAENIMKKADKRRETFYNVNTGKTWQDKDQYELCLNSAVLGDELCADIIVKAYQEYNARFGEE</sequence>
<accession>A0A1H6I598</accession>
<name>A0A1H6I598_RUMFL</name>
<dbReference type="OrthoDB" id="9781180at2"/>
<dbReference type="AlphaFoldDB" id="A0A1H6I598"/>
<protein>
    <submittedName>
        <fullName evidence="2">Cytidylate kinase</fullName>
    </submittedName>
</protein>
<proteinExistence type="predicted"/>
<dbReference type="Pfam" id="PF13189">
    <property type="entry name" value="Cytidylate_kin2"/>
    <property type="match status" value="1"/>
</dbReference>
<feature type="coiled-coil region" evidence="1">
    <location>
        <begin position="126"/>
        <end position="153"/>
    </location>
</feature>
<dbReference type="GO" id="GO:0016301">
    <property type="term" value="F:kinase activity"/>
    <property type="evidence" value="ECO:0007669"/>
    <property type="project" value="UniProtKB-KW"/>
</dbReference>
<reference evidence="2 3" key="1">
    <citation type="submission" date="2016-10" db="EMBL/GenBank/DDBJ databases">
        <authorList>
            <person name="de Groot N.N."/>
        </authorList>
    </citation>
    <scope>NUCLEOTIDE SEQUENCE [LARGE SCALE GENOMIC DNA]</scope>
    <source>
        <strain evidence="2 3">YAD2003</strain>
    </source>
</reference>
<keyword evidence="1" id="KW-0175">Coiled coil</keyword>
<gene>
    <name evidence="2" type="ORF">SAMN02910265_00562</name>
</gene>
<dbReference type="InterPro" id="IPR027417">
    <property type="entry name" value="P-loop_NTPase"/>
</dbReference>
<keyword evidence="2" id="KW-0418">Kinase</keyword>
<dbReference type="SUPFAM" id="SSF52540">
    <property type="entry name" value="P-loop containing nucleoside triphosphate hydrolases"/>
    <property type="match status" value="1"/>
</dbReference>
<evidence type="ECO:0000313" key="2">
    <source>
        <dbReference type="EMBL" id="SEH41970.1"/>
    </source>
</evidence>